<name>A0AAN2A2P8_RHIRH</name>
<dbReference type="EMBL" id="CAICSX020000001">
    <property type="protein sequence ID" value="CAD0210569.1"/>
    <property type="molecule type" value="Genomic_DNA"/>
</dbReference>
<dbReference type="Proteomes" id="UP000528185">
    <property type="component" value="Unassembled WGS sequence"/>
</dbReference>
<comment type="caution">
    <text evidence="1">The sequence shown here is derived from an EMBL/GenBank/DDBJ whole genome shotgun (WGS) entry which is preliminary data.</text>
</comment>
<proteinExistence type="predicted"/>
<protein>
    <submittedName>
        <fullName evidence="1">Uncharacterized protein</fullName>
    </submittedName>
</protein>
<dbReference type="AlphaFoldDB" id="A0AAN2A2P8"/>
<sequence>MGTAQASSCVGNFITITLRTTQPTGWFSHVLETAKGLTRDYADIQASRRQFGFYSERQNNMES</sequence>
<accession>A0AAN2A2P8</accession>
<evidence type="ECO:0000313" key="1">
    <source>
        <dbReference type="EMBL" id="CAD0210569.1"/>
    </source>
</evidence>
<gene>
    <name evidence="1" type="ORF">AGRHK599_LOCUS586</name>
</gene>
<reference evidence="1 2" key="1">
    <citation type="submission" date="2020-06" db="EMBL/GenBank/DDBJ databases">
        <authorList>
            <person name="De Coninck B."/>
            <person name="Ibrahim H."/>
        </authorList>
    </citation>
    <scope>NUCLEOTIDE SEQUENCE [LARGE SCALE GENOMIC DNA]</scope>
    <source>
        <strain evidence="1">Ag_rhizogenes_K599</strain>
    </source>
</reference>
<evidence type="ECO:0000313" key="2">
    <source>
        <dbReference type="Proteomes" id="UP000528185"/>
    </source>
</evidence>
<organism evidence="1 2">
    <name type="scientific">Rhizobium rhizogenes</name>
    <name type="common">Agrobacterium rhizogenes</name>
    <dbReference type="NCBI Taxonomy" id="359"/>
    <lineage>
        <taxon>Bacteria</taxon>
        <taxon>Pseudomonadati</taxon>
        <taxon>Pseudomonadota</taxon>
        <taxon>Alphaproteobacteria</taxon>
        <taxon>Hyphomicrobiales</taxon>
        <taxon>Rhizobiaceae</taxon>
        <taxon>Rhizobium/Agrobacterium group</taxon>
        <taxon>Rhizobium</taxon>
    </lineage>
</organism>